<accession>A0A9P5PCE9</accession>
<evidence type="ECO:0000313" key="2">
    <source>
        <dbReference type="Proteomes" id="UP000772434"/>
    </source>
</evidence>
<evidence type="ECO:0000313" key="1">
    <source>
        <dbReference type="EMBL" id="KAF9060804.1"/>
    </source>
</evidence>
<proteinExistence type="predicted"/>
<comment type="caution">
    <text evidence="1">The sequence shown here is derived from an EMBL/GenBank/DDBJ whole genome shotgun (WGS) entry which is preliminary data.</text>
</comment>
<sequence length="171" mass="19037">MSKLALNYMKMGRYKEAEALQHEIAQIKAFNPAVGAAFIGDHQLLVLIYMCECSGSGYIWIQFLSISGLGDFAVQPVRGIGQSLHTSRNTRTHPASLARTWHHLHGTTCTHPRNDARYYLPSRPGQYARTCTHHAPRLHALHAPSTHHAWGARQNICAGSKQTSPDLKCEI</sequence>
<reference evidence="1" key="1">
    <citation type="submission" date="2020-11" db="EMBL/GenBank/DDBJ databases">
        <authorList>
            <consortium name="DOE Joint Genome Institute"/>
            <person name="Ahrendt S."/>
            <person name="Riley R."/>
            <person name="Andreopoulos W."/>
            <person name="Labutti K."/>
            <person name="Pangilinan J."/>
            <person name="Ruiz-Duenas F.J."/>
            <person name="Barrasa J.M."/>
            <person name="Sanchez-Garcia M."/>
            <person name="Camarero S."/>
            <person name="Miyauchi S."/>
            <person name="Serrano A."/>
            <person name="Linde D."/>
            <person name="Babiker R."/>
            <person name="Drula E."/>
            <person name="Ayuso-Fernandez I."/>
            <person name="Pacheco R."/>
            <person name="Padilla G."/>
            <person name="Ferreira P."/>
            <person name="Barriuso J."/>
            <person name="Kellner H."/>
            <person name="Castanera R."/>
            <person name="Alfaro M."/>
            <person name="Ramirez L."/>
            <person name="Pisabarro A.G."/>
            <person name="Kuo A."/>
            <person name="Tritt A."/>
            <person name="Lipzen A."/>
            <person name="He G."/>
            <person name="Yan M."/>
            <person name="Ng V."/>
            <person name="Cullen D."/>
            <person name="Martin F."/>
            <person name="Rosso M.-N."/>
            <person name="Henrissat B."/>
            <person name="Hibbett D."/>
            <person name="Martinez A.T."/>
            <person name="Grigoriev I.V."/>
        </authorList>
    </citation>
    <scope>NUCLEOTIDE SEQUENCE</scope>
    <source>
        <strain evidence="1">AH 40177</strain>
    </source>
</reference>
<dbReference type="AlphaFoldDB" id="A0A9P5PCE9"/>
<name>A0A9P5PCE9_9AGAR</name>
<dbReference type="EMBL" id="JADNRY010000226">
    <property type="protein sequence ID" value="KAF9060804.1"/>
    <property type="molecule type" value="Genomic_DNA"/>
</dbReference>
<gene>
    <name evidence="1" type="ORF">BDP27DRAFT_1370190</name>
</gene>
<dbReference type="Proteomes" id="UP000772434">
    <property type="component" value="Unassembled WGS sequence"/>
</dbReference>
<organism evidence="1 2">
    <name type="scientific">Rhodocollybia butyracea</name>
    <dbReference type="NCBI Taxonomy" id="206335"/>
    <lineage>
        <taxon>Eukaryota</taxon>
        <taxon>Fungi</taxon>
        <taxon>Dikarya</taxon>
        <taxon>Basidiomycota</taxon>
        <taxon>Agaricomycotina</taxon>
        <taxon>Agaricomycetes</taxon>
        <taxon>Agaricomycetidae</taxon>
        <taxon>Agaricales</taxon>
        <taxon>Marasmiineae</taxon>
        <taxon>Omphalotaceae</taxon>
        <taxon>Rhodocollybia</taxon>
    </lineage>
</organism>
<keyword evidence="2" id="KW-1185">Reference proteome</keyword>
<protein>
    <submittedName>
        <fullName evidence="1">Uncharacterized protein</fullName>
    </submittedName>
</protein>